<keyword evidence="2" id="KW-1185">Reference proteome</keyword>
<sequence length="548" mass="62485">MEYSLGTWQDVKKQAMKHPRCPFCVLIQFFIDNSPVGYLYETGPASIEWLDRGGFFFDTYGSNLVFLNEDTATSPYGSGRLVKDTVNPALVRKWISLCEEHHGNKCTPKKDVIKTVENPRGVKILRLIDTLDQCIVEARPGDQYLALSYVWGPVMPLIRLQQDTIGMLTQKGEFKDNRDKIPVTIRDAMDLVQMIGQRYLWVDSLCLIQDNNDDMMDGISHMDLVYQCSLCTIIADYGSDSNAGLPGIHPNSRNVYQEVVEVLPGIRMTAKSGILEGLLTSSFDISILCWDNFPHTIKRPVRQENFPSWSWAGLKGIKDGYARSSGRDPDSTNSWLKTKTYIVWFKRCPNSANLELIWDLASQEAHGVPGEHTIAYRPTPNDPYGCIKPSFLDGLQTQPTLDDPRREEIIKSELDKRNYHLLHFFAFTVMVETLKKLRAGSQQELTMVYSLKGYRGKECGGVKLDNPRMMQKVKGPHELILLSSMDKYEGYFNDKIKHKRPFFWAMLISWIGDDKVVAERRGIGFIYNDCLDDVILPPGRVWKEIVLA</sequence>
<proteinExistence type="predicted"/>
<comment type="caution">
    <text evidence="1">The sequence shown here is derived from an EMBL/GenBank/DDBJ whole genome shotgun (WGS) entry which is preliminary data.</text>
</comment>
<reference evidence="1" key="1">
    <citation type="submission" date="2021-10" db="EMBL/GenBank/DDBJ databases">
        <title>Psilocybe cubensis genome.</title>
        <authorList>
            <person name="Mckernan K.J."/>
            <person name="Crawford S."/>
            <person name="Trippe A."/>
            <person name="Kane L.T."/>
            <person name="Mclaughlin S."/>
        </authorList>
    </citation>
    <scope>NUCLEOTIDE SEQUENCE</scope>
    <source>
        <strain evidence="1">MGC-MH-2018</strain>
    </source>
</reference>
<gene>
    <name evidence="1" type="ORF">JR316_0011169</name>
</gene>
<dbReference type="EMBL" id="JAFIQS020000010">
    <property type="protein sequence ID" value="KAH9477250.1"/>
    <property type="molecule type" value="Genomic_DNA"/>
</dbReference>
<accession>A0ACB8GNC3</accession>
<protein>
    <submittedName>
        <fullName evidence="1">Uncharacterized protein</fullName>
    </submittedName>
</protein>
<evidence type="ECO:0000313" key="2">
    <source>
        <dbReference type="Proteomes" id="UP000664032"/>
    </source>
</evidence>
<dbReference type="Proteomes" id="UP000664032">
    <property type="component" value="Unassembled WGS sequence"/>
</dbReference>
<evidence type="ECO:0000313" key="1">
    <source>
        <dbReference type="EMBL" id="KAH9477250.1"/>
    </source>
</evidence>
<organism evidence="1 2">
    <name type="scientific">Psilocybe cubensis</name>
    <name type="common">Psychedelic mushroom</name>
    <name type="synonym">Stropharia cubensis</name>
    <dbReference type="NCBI Taxonomy" id="181762"/>
    <lineage>
        <taxon>Eukaryota</taxon>
        <taxon>Fungi</taxon>
        <taxon>Dikarya</taxon>
        <taxon>Basidiomycota</taxon>
        <taxon>Agaricomycotina</taxon>
        <taxon>Agaricomycetes</taxon>
        <taxon>Agaricomycetidae</taxon>
        <taxon>Agaricales</taxon>
        <taxon>Agaricineae</taxon>
        <taxon>Strophariaceae</taxon>
        <taxon>Psilocybe</taxon>
    </lineage>
</organism>
<name>A0ACB8GNC3_PSICU</name>